<proteinExistence type="predicted"/>
<dbReference type="CDD" id="cd02440">
    <property type="entry name" value="AdoMet_MTases"/>
    <property type="match status" value="1"/>
</dbReference>
<dbReference type="GO" id="GO:0032259">
    <property type="term" value="P:methylation"/>
    <property type="evidence" value="ECO:0007669"/>
    <property type="project" value="UniProtKB-KW"/>
</dbReference>
<protein>
    <submittedName>
        <fullName evidence="4">Predicted O-methyltransferase YrrM</fullName>
    </submittedName>
</protein>
<dbReference type="AlphaFoldDB" id="A0A1N7H5J5"/>
<dbReference type="InterPro" id="IPR050362">
    <property type="entry name" value="Cation-dep_OMT"/>
</dbReference>
<dbReference type="InterPro" id="IPR029063">
    <property type="entry name" value="SAM-dependent_MTases_sf"/>
</dbReference>
<dbReference type="GO" id="GO:0008757">
    <property type="term" value="F:S-adenosylmethionine-dependent methyltransferase activity"/>
    <property type="evidence" value="ECO:0007669"/>
    <property type="project" value="TreeGrafter"/>
</dbReference>
<dbReference type="Gene3D" id="3.40.50.150">
    <property type="entry name" value="Vaccinia Virus protein VP39"/>
    <property type="match status" value="1"/>
</dbReference>
<keyword evidence="1 4" id="KW-0489">Methyltransferase</keyword>
<dbReference type="Pfam" id="PF01596">
    <property type="entry name" value="Methyltransf_3"/>
    <property type="match status" value="1"/>
</dbReference>
<name>A0A1N7H5J5_9NOCA</name>
<gene>
    <name evidence="4" type="ORF">SAMN05445060_3534</name>
</gene>
<evidence type="ECO:0000256" key="2">
    <source>
        <dbReference type="ARBA" id="ARBA00022679"/>
    </source>
</evidence>
<evidence type="ECO:0000256" key="1">
    <source>
        <dbReference type="ARBA" id="ARBA00022603"/>
    </source>
</evidence>
<dbReference type="SUPFAM" id="SSF53335">
    <property type="entry name" value="S-adenosyl-L-methionine-dependent methyltransferases"/>
    <property type="match status" value="1"/>
</dbReference>
<keyword evidence="3" id="KW-0949">S-adenosyl-L-methionine</keyword>
<dbReference type="STRING" id="1344003.SAMN05445060_3534"/>
<dbReference type="EMBL" id="FTNT01000012">
    <property type="protein sequence ID" value="SIS20061.1"/>
    <property type="molecule type" value="Genomic_DNA"/>
</dbReference>
<reference evidence="4 5" key="1">
    <citation type="submission" date="2017-01" db="EMBL/GenBank/DDBJ databases">
        <authorList>
            <person name="Mah S.A."/>
            <person name="Swanson W.J."/>
            <person name="Moy G.W."/>
            <person name="Vacquier V.D."/>
        </authorList>
    </citation>
    <scope>NUCLEOTIDE SEQUENCE [LARGE SCALE GENOMIC DNA]</scope>
    <source>
        <strain evidence="4 5">CPCC 203464</strain>
    </source>
</reference>
<dbReference type="GO" id="GO:0008171">
    <property type="term" value="F:O-methyltransferase activity"/>
    <property type="evidence" value="ECO:0007669"/>
    <property type="project" value="InterPro"/>
</dbReference>
<dbReference type="OrthoDB" id="9799672at2"/>
<evidence type="ECO:0000313" key="5">
    <source>
        <dbReference type="Proteomes" id="UP000186218"/>
    </source>
</evidence>
<dbReference type="InterPro" id="IPR002935">
    <property type="entry name" value="SAM_O-MeTrfase"/>
</dbReference>
<organism evidence="4 5">
    <name type="scientific">Williamsia sterculiae</name>
    <dbReference type="NCBI Taxonomy" id="1344003"/>
    <lineage>
        <taxon>Bacteria</taxon>
        <taxon>Bacillati</taxon>
        <taxon>Actinomycetota</taxon>
        <taxon>Actinomycetes</taxon>
        <taxon>Mycobacteriales</taxon>
        <taxon>Nocardiaceae</taxon>
        <taxon>Williamsia</taxon>
    </lineage>
</organism>
<keyword evidence="5" id="KW-1185">Reference proteome</keyword>
<dbReference type="PANTHER" id="PTHR10509">
    <property type="entry name" value="O-METHYLTRANSFERASE-RELATED"/>
    <property type="match status" value="1"/>
</dbReference>
<dbReference type="PROSITE" id="PS51682">
    <property type="entry name" value="SAM_OMT_I"/>
    <property type="match status" value="1"/>
</dbReference>
<sequence>MAARPVTPTTIVAAELDRICADLDRFEGIEPATTARLRRVRDIAAGLDPYLDGCTSPESPALADLARSTREIDWDADDAADGFVEKEMLSGHVEGRLLRFLVTMTRATRVLEIGVFTGYSALAMAEALPREGSVVACELDRKVAGRARELLNASVAGKRVTIEVGPATDTLRRLASQSRSGPDSRFDLVFIDADKAGYIDYLNTLLDSDLLTDHAVIAVDNTLLQGEPYLVAESRSTNGAAIAEFNEVVAADPRVEQVLIPVRDGLTLIRRLAPATGER</sequence>
<dbReference type="PANTHER" id="PTHR10509:SF14">
    <property type="entry name" value="CAFFEOYL-COA O-METHYLTRANSFERASE 3-RELATED"/>
    <property type="match status" value="1"/>
</dbReference>
<evidence type="ECO:0000313" key="4">
    <source>
        <dbReference type="EMBL" id="SIS20061.1"/>
    </source>
</evidence>
<evidence type="ECO:0000256" key="3">
    <source>
        <dbReference type="ARBA" id="ARBA00022691"/>
    </source>
</evidence>
<keyword evidence="2 4" id="KW-0808">Transferase</keyword>
<accession>A0A1N7H5J5</accession>
<dbReference type="Proteomes" id="UP000186218">
    <property type="component" value="Unassembled WGS sequence"/>
</dbReference>